<accession>A0A8J3VFK5</accession>
<comment type="caution">
    <text evidence="2">The sequence shown here is derived from an EMBL/GenBank/DDBJ whole genome shotgun (WGS) entry which is preliminary data.</text>
</comment>
<evidence type="ECO:0000256" key="1">
    <source>
        <dbReference type="SAM" id="Phobius"/>
    </source>
</evidence>
<feature type="transmembrane region" description="Helical" evidence="1">
    <location>
        <begin position="110"/>
        <end position="138"/>
    </location>
</feature>
<keyword evidence="1" id="KW-0812">Transmembrane</keyword>
<reference evidence="2" key="1">
    <citation type="submission" date="2021-01" db="EMBL/GenBank/DDBJ databases">
        <title>Whole genome shotgun sequence of Rhizocola hellebori NBRC 109834.</title>
        <authorList>
            <person name="Komaki H."/>
            <person name="Tamura T."/>
        </authorList>
    </citation>
    <scope>NUCLEOTIDE SEQUENCE</scope>
    <source>
        <strain evidence="2">NBRC 109834</strain>
    </source>
</reference>
<proteinExistence type="predicted"/>
<name>A0A8J3VFK5_9ACTN</name>
<feature type="transmembrane region" description="Helical" evidence="1">
    <location>
        <begin position="188"/>
        <end position="206"/>
    </location>
</feature>
<evidence type="ECO:0000313" key="2">
    <source>
        <dbReference type="EMBL" id="GIH03973.1"/>
    </source>
</evidence>
<feature type="transmembrane region" description="Helical" evidence="1">
    <location>
        <begin position="158"/>
        <end position="181"/>
    </location>
</feature>
<protein>
    <submittedName>
        <fullName evidence="2">Transporter</fullName>
    </submittedName>
</protein>
<feature type="transmembrane region" description="Helical" evidence="1">
    <location>
        <begin position="318"/>
        <end position="336"/>
    </location>
</feature>
<gene>
    <name evidence="2" type="ORF">Rhe02_20400</name>
</gene>
<feature type="transmembrane region" description="Helical" evidence="1">
    <location>
        <begin position="64"/>
        <end position="89"/>
    </location>
</feature>
<dbReference type="Proteomes" id="UP000612899">
    <property type="component" value="Unassembled WGS sequence"/>
</dbReference>
<organism evidence="2 3">
    <name type="scientific">Rhizocola hellebori</name>
    <dbReference type="NCBI Taxonomy" id="1392758"/>
    <lineage>
        <taxon>Bacteria</taxon>
        <taxon>Bacillati</taxon>
        <taxon>Actinomycetota</taxon>
        <taxon>Actinomycetes</taxon>
        <taxon>Micromonosporales</taxon>
        <taxon>Micromonosporaceae</taxon>
        <taxon>Rhizocola</taxon>
    </lineage>
</organism>
<keyword evidence="1" id="KW-0472">Membrane</keyword>
<dbReference type="AlphaFoldDB" id="A0A8J3VFK5"/>
<sequence>MIWLTWRQFRASASAVFGVLGAVALALAITGPNLYREYDALLTRCARTCIGDAYDHFFFPHVGAYFGLILLVTVLPVVVGMFWGAPLIGREFETGTHDLVWQQSVSRRRWLAVKLGLVGLATIAAAALTVVAVSWWSHPLDATAITGLNRMTPIVFDARGIVVIGHSAFALTLGAAAGLLLRRTLPAMAVTFAVLVAVLILVPTFVRPHLAAPERLESAITTNERVGGLDLAEDGTIRGLLVDLGPPGAWMLGNETVDATGHAVVALPAWAAGCAPPDSPMGEAVQQQCLQRLAAEGYRQSVTYHPAERFWLFQAYETVIFAIVSLLLAWFCFVWIRPR</sequence>
<dbReference type="RefSeq" id="WP_203907873.1">
    <property type="nucleotide sequence ID" value="NZ_BONY01000010.1"/>
</dbReference>
<dbReference type="EMBL" id="BONY01000010">
    <property type="protein sequence ID" value="GIH03973.1"/>
    <property type="molecule type" value="Genomic_DNA"/>
</dbReference>
<evidence type="ECO:0000313" key="3">
    <source>
        <dbReference type="Proteomes" id="UP000612899"/>
    </source>
</evidence>
<keyword evidence="3" id="KW-1185">Reference proteome</keyword>
<keyword evidence="1" id="KW-1133">Transmembrane helix</keyword>